<evidence type="ECO:0000313" key="2">
    <source>
        <dbReference type="Proteomes" id="UP000737018"/>
    </source>
</evidence>
<sequence>MVCFDLSILLARRSNINMWKGDNQEGTNLADLCKCHLSCDNQGICGRSRYRGRPTTMSLGTVSVTSGCKVEADGRNKRREGCRCGSLVPTIVATIASHCFCHRPPRFRGCCCSVIHHYQHLGWEISE</sequence>
<dbReference type="Proteomes" id="UP000737018">
    <property type="component" value="Unassembled WGS sequence"/>
</dbReference>
<dbReference type="OrthoDB" id="10417340at2759"/>
<dbReference type="AlphaFoldDB" id="A0A8J4VKB6"/>
<accession>A0A8J4VKB6</accession>
<protein>
    <submittedName>
        <fullName evidence="1">Uncharacterized protein</fullName>
    </submittedName>
</protein>
<reference evidence="1" key="1">
    <citation type="submission" date="2020-03" db="EMBL/GenBank/DDBJ databases">
        <title>Castanea mollissima Vanexum genome sequencing.</title>
        <authorList>
            <person name="Staton M."/>
        </authorList>
    </citation>
    <scope>NUCLEOTIDE SEQUENCE</scope>
    <source>
        <tissue evidence="1">Leaf</tissue>
    </source>
</reference>
<gene>
    <name evidence="1" type="ORF">CMV_011813</name>
</gene>
<organism evidence="1 2">
    <name type="scientific">Castanea mollissima</name>
    <name type="common">Chinese chestnut</name>
    <dbReference type="NCBI Taxonomy" id="60419"/>
    <lineage>
        <taxon>Eukaryota</taxon>
        <taxon>Viridiplantae</taxon>
        <taxon>Streptophyta</taxon>
        <taxon>Embryophyta</taxon>
        <taxon>Tracheophyta</taxon>
        <taxon>Spermatophyta</taxon>
        <taxon>Magnoliopsida</taxon>
        <taxon>eudicotyledons</taxon>
        <taxon>Gunneridae</taxon>
        <taxon>Pentapetalae</taxon>
        <taxon>rosids</taxon>
        <taxon>fabids</taxon>
        <taxon>Fagales</taxon>
        <taxon>Fagaceae</taxon>
        <taxon>Castanea</taxon>
    </lineage>
</organism>
<comment type="caution">
    <text evidence="1">The sequence shown here is derived from an EMBL/GenBank/DDBJ whole genome shotgun (WGS) entry which is preliminary data.</text>
</comment>
<dbReference type="EMBL" id="JRKL02001466">
    <property type="protein sequence ID" value="KAF3963838.1"/>
    <property type="molecule type" value="Genomic_DNA"/>
</dbReference>
<evidence type="ECO:0000313" key="1">
    <source>
        <dbReference type="EMBL" id="KAF3963838.1"/>
    </source>
</evidence>
<name>A0A8J4VKB6_9ROSI</name>
<proteinExistence type="predicted"/>
<keyword evidence="2" id="KW-1185">Reference proteome</keyword>